<keyword evidence="5 6" id="KW-0472">Membrane</keyword>
<proteinExistence type="predicted"/>
<feature type="transmembrane region" description="Helical" evidence="6">
    <location>
        <begin position="12"/>
        <end position="31"/>
    </location>
</feature>
<sequence>MTNKKVRTPAGRVGFGVLTIAQLAFAFLALWDLRMRRDRDVKGPKWVWVPAIMVNWIGPASYFLFGVKR</sequence>
<evidence type="ECO:0000256" key="2">
    <source>
        <dbReference type="ARBA" id="ARBA00022475"/>
    </source>
</evidence>
<evidence type="ECO:0000256" key="3">
    <source>
        <dbReference type="ARBA" id="ARBA00022692"/>
    </source>
</evidence>
<dbReference type="InterPro" id="IPR027379">
    <property type="entry name" value="CLS_N"/>
</dbReference>
<comment type="subcellular location">
    <subcellularLocation>
        <location evidence="1">Cell membrane</location>
        <topology evidence="1">Multi-pass membrane protein</topology>
    </subcellularLocation>
</comment>
<evidence type="ECO:0000256" key="5">
    <source>
        <dbReference type="ARBA" id="ARBA00023136"/>
    </source>
</evidence>
<comment type="caution">
    <text evidence="8">The sequence shown here is derived from an EMBL/GenBank/DDBJ whole genome shotgun (WGS) entry which is preliminary data.</text>
</comment>
<gene>
    <name evidence="8" type="ORF">WDU96_09225</name>
</gene>
<dbReference type="RefSeq" id="WP_337338189.1">
    <property type="nucleotide sequence ID" value="NZ_JBBDGL010000002.1"/>
</dbReference>
<feature type="domain" description="Cardiolipin synthase N-terminal" evidence="7">
    <location>
        <begin position="25"/>
        <end position="66"/>
    </location>
</feature>
<keyword evidence="2" id="KW-1003">Cell membrane</keyword>
<dbReference type="Proteomes" id="UP001368654">
    <property type="component" value="Unassembled WGS sequence"/>
</dbReference>
<name>A0ABU8LVH3_9MICO</name>
<protein>
    <submittedName>
        <fullName evidence="8">PLDc N-terminal domain-containing protein</fullName>
    </submittedName>
</protein>
<evidence type="ECO:0000259" key="7">
    <source>
        <dbReference type="Pfam" id="PF13396"/>
    </source>
</evidence>
<organism evidence="8 9">
    <name type="scientific">Microbacterium marmarense</name>
    <dbReference type="NCBI Taxonomy" id="3122051"/>
    <lineage>
        <taxon>Bacteria</taxon>
        <taxon>Bacillati</taxon>
        <taxon>Actinomycetota</taxon>
        <taxon>Actinomycetes</taxon>
        <taxon>Micrococcales</taxon>
        <taxon>Microbacteriaceae</taxon>
        <taxon>Microbacterium</taxon>
    </lineage>
</organism>
<dbReference type="Pfam" id="PF13396">
    <property type="entry name" value="PLDc_N"/>
    <property type="match status" value="1"/>
</dbReference>
<keyword evidence="3 6" id="KW-0812">Transmembrane</keyword>
<evidence type="ECO:0000313" key="8">
    <source>
        <dbReference type="EMBL" id="MEJ1155772.1"/>
    </source>
</evidence>
<accession>A0ABU8LVH3</accession>
<evidence type="ECO:0000256" key="6">
    <source>
        <dbReference type="SAM" id="Phobius"/>
    </source>
</evidence>
<dbReference type="EMBL" id="JBBDGL010000002">
    <property type="protein sequence ID" value="MEJ1155772.1"/>
    <property type="molecule type" value="Genomic_DNA"/>
</dbReference>
<evidence type="ECO:0000313" key="9">
    <source>
        <dbReference type="Proteomes" id="UP001368654"/>
    </source>
</evidence>
<keyword evidence="9" id="KW-1185">Reference proteome</keyword>
<reference evidence="8 9" key="1">
    <citation type="submission" date="2024-02" db="EMBL/GenBank/DDBJ databases">
        <authorList>
            <person name="Saticioglu I.B."/>
        </authorList>
    </citation>
    <scope>NUCLEOTIDE SEQUENCE [LARGE SCALE GENOMIC DNA]</scope>
    <source>
        <strain evidence="8 9">Mu-86</strain>
    </source>
</reference>
<keyword evidence="4 6" id="KW-1133">Transmembrane helix</keyword>
<evidence type="ECO:0000256" key="4">
    <source>
        <dbReference type="ARBA" id="ARBA00022989"/>
    </source>
</evidence>
<evidence type="ECO:0000256" key="1">
    <source>
        <dbReference type="ARBA" id="ARBA00004651"/>
    </source>
</evidence>
<feature type="transmembrane region" description="Helical" evidence="6">
    <location>
        <begin position="46"/>
        <end position="65"/>
    </location>
</feature>